<comment type="caution">
    <text evidence="3">The sequence shown here is derived from an EMBL/GenBank/DDBJ whole genome shotgun (WGS) entry which is preliminary data.</text>
</comment>
<dbReference type="InterPro" id="IPR052181">
    <property type="entry name" value="5hmC_binding"/>
</dbReference>
<dbReference type="SUPFAM" id="SSF88697">
    <property type="entry name" value="PUA domain-like"/>
    <property type="match status" value="1"/>
</dbReference>
<organism evidence="3 4">
    <name type="scientific">Panacagrimonas perspica</name>
    <dbReference type="NCBI Taxonomy" id="381431"/>
    <lineage>
        <taxon>Bacteria</taxon>
        <taxon>Pseudomonadati</taxon>
        <taxon>Pseudomonadota</taxon>
        <taxon>Gammaproteobacteria</taxon>
        <taxon>Nevskiales</taxon>
        <taxon>Nevskiaceae</taxon>
        <taxon>Panacagrimonas</taxon>
    </lineage>
</organism>
<proteinExistence type="predicted"/>
<keyword evidence="4" id="KW-1185">Reference proteome</keyword>
<name>A0A4R7PB93_9GAMM</name>
<dbReference type="CDD" id="cd21133">
    <property type="entry name" value="EVE"/>
    <property type="match status" value="1"/>
</dbReference>
<keyword evidence="1" id="KW-0597">Phosphoprotein</keyword>
<reference evidence="3 4" key="1">
    <citation type="submission" date="2019-03" db="EMBL/GenBank/DDBJ databases">
        <title>Genomic Encyclopedia of Type Strains, Phase IV (KMG-IV): sequencing the most valuable type-strain genomes for metagenomic binning, comparative biology and taxonomic classification.</title>
        <authorList>
            <person name="Goeker M."/>
        </authorList>
    </citation>
    <scope>NUCLEOTIDE SEQUENCE [LARGE SCALE GENOMIC DNA]</scope>
    <source>
        <strain evidence="3 4">DSM 26377</strain>
    </source>
</reference>
<dbReference type="AlphaFoldDB" id="A0A4R7PB93"/>
<dbReference type="EMBL" id="SOBT01000008">
    <property type="protein sequence ID" value="TDU30859.1"/>
    <property type="molecule type" value="Genomic_DNA"/>
</dbReference>
<dbReference type="Gene3D" id="3.10.590.10">
    <property type="entry name" value="ph1033 like domains"/>
    <property type="match status" value="1"/>
</dbReference>
<dbReference type="InterPro" id="IPR002740">
    <property type="entry name" value="EVE_domain"/>
</dbReference>
<sequence length="155" mass="18023">MAYWLMKSEPDCFSIDDLASKKTAPWDGVRNYQVRNMFRDDMQPGDLAFFYHSSCPQPGVVGLMEIVSRAYPDPTQFEPKHEHYDARSKREEPRWLLVDVKFKSKFERPVLLDELRKHEAKFTGLRILERGTRLSVTPVSAPHWKAILKLAGEKA</sequence>
<dbReference type="RefSeq" id="WP_133879496.1">
    <property type="nucleotide sequence ID" value="NZ_MWIN01000023.1"/>
</dbReference>
<dbReference type="InterPro" id="IPR047197">
    <property type="entry name" value="THYN1-like_EVE"/>
</dbReference>
<dbReference type="FunFam" id="3.10.590.10:FF:000003">
    <property type="entry name" value="Thymocyte nuclear protein 1"/>
    <property type="match status" value="1"/>
</dbReference>
<gene>
    <name evidence="3" type="ORF">DFR24_0216</name>
</gene>
<dbReference type="PANTHER" id="PTHR14087:SF7">
    <property type="entry name" value="THYMOCYTE NUCLEAR PROTEIN 1"/>
    <property type="match status" value="1"/>
</dbReference>
<protein>
    <submittedName>
        <fullName evidence="3">Putative RNA-binding protein with PUA-like domain</fullName>
    </submittedName>
</protein>
<accession>A0A4R7PB93</accession>
<dbReference type="Proteomes" id="UP000295341">
    <property type="component" value="Unassembled WGS sequence"/>
</dbReference>
<evidence type="ECO:0000313" key="3">
    <source>
        <dbReference type="EMBL" id="TDU30859.1"/>
    </source>
</evidence>
<dbReference type="Pfam" id="PF01878">
    <property type="entry name" value="EVE"/>
    <property type="match status" value="1"/>
</dbReference>
<evidence type="ECO:0000256" key="1">
    <source>
        <dbReference type="ARBA" id="ARBA00022553"/>
    </source>
</evidence>
<evidence type="ECO:0000259" key="2">
    <source>
        <dbReference type="Pfam" id="PF01878"/>
    </source>
</evidence>
<dbReference type="OrthoDB" id="9791347at2"/>
<evidence type="ECO:0000313" key="4">
    <source>
        <dbReference type="Proteomes" id="UP000295341"/>
    </source>
</evidence>
<dbReference type="InterPro" id="IPR015947">
    <property type="entry name" value="PUA-like_sf"/>
</dbReference>
<dbReference type="PANTHER" id="PTHR14087">
    <property type="entry name" value="THYMOCYTE NUCLEAR PROTEIN 1"/>
    <property type="match status" value="1"/>
</dbReference>
<feature type="domain" description="EVE" evidence="2">
    <location>
        <begin position="2"/>
        <end position="150"/>
    </location>
</feature>